<dbReference type="Proteomes" id="UP000678679">
    <property type="component" value="Chromosome 1"/>
</dbReference>
<dbReference type="Pfam" id="PF03454">
    <property type="entry name" value="MoeA_C"/>
    <property type="match status" value="1"/>
</dbReference>
<dbReference type="Pfam" id="PF00994">
    <property type="entry name" value="MoCF_biosynth"/>
    <property type="match status" value="1"/>
</dbReference>
<reference evidence="8 9" key="1">
    <citation type="submission" date="2021-05" db="EMBL/GenBank/DDBJ databases">
        <title>Comparative genomic studies on the polysaccharide-degrading batcterial strains of the Flammeovirga genus.</title>
        <authorList>
            <person name="Zewei F."/>
            <person name="Zheng Z."/>
            <person name="Yu L."/>
            <person name="Ruyue G."/>
            <person name="Yanhong M."/>
            <person name="Yuanyuan C."/>
            <person name="Jingyan G."/>
            <person name="Wenjun H."/>
        </authorList>
    </citation>
    <scope>NUCLEOTIDE SEQUENCE [LARGE SCALE GENOMIC DNA]</scope>
    <source>
        <strain evidence="8 9">NBRC:100898</strain>
    </source>
</reference>
<dbReference type="InterPro" id="IPR036688">
    <property type="entry name" value="MoeA_C_domain_IV_sf"/>
</dbReference>
<keyword evidence="6" id="KW-0479">Metal-binding</keyword>
<dbReference type="SUPFAM" id="SSF53218">
    <property type="entry name" value="Molybdenum cofactor biosynthesis proteins"/>
    <property type="match status" value="1"/>
</dbReference>
<dbReference type="InterPro" id="IPR036135">
    <property type="entry name" value="MoeA_linker/N_sf"/>
</dbReference>
<dbReference type="EC" id="2.10.1.1" evidence="6"/>
<dbReference type="SMART" id="SM00852">
    <property type="entry name" value="MoCF_biosynth"/>
    <property type="match status" value="1"/>
</dbReference>
<dbReference type="Gene3D" id="3.90.105.10">
    <property type="entry name" value="Molybdopterin biosynthesis moea protein, domain 2"/>
    <property type="match status" value="1"/>
</dbReference>
<dbReference type="InterPro" id="IPR036425">
    <property type="entry name" value="MoaB/Mog-like_dom_sf"/>
</dbReference>
<keyword evidence="9" id="KW-1185">Reference proteome</keyword>
<dbReference type="InterPro" id="IPR001453">
    <property type="entry name" value="MoaB/Mog_dom"/>
</dbReference>
<keyword evidence="6" id="KW-0460">Magnesium</keyword>
<dbReference type="SUPFAM" id="SSF63882">
    <property type="entry name" value="MoeA N-terminal region -like"/>
    <property type="match status" value="1"/>
</dbReference>
<dbReference type="PANTHER" id="PTHR10192">
    <property type="entry name" value="MOLYBDOPTERIN BIOSYNTHESIS PROTEIN"/>
    <property type="match status" value="1"/>
</dbReference>
<dbReference type="GO" id="GO:0046872">
    <property type="term" value="F:metal ion binding"/>
    <property type="evidence" value="ECO:0007669"/>
    <property type="project" value="UniProtKB-UniRule"/>
</dbReference>
<dbReference type="AlphaFoldDB" id="A0AAX1N7C0"/>
<comment type="catalytic activity">
    <reaction evidence="5">
        <text>adenylyl-molybdopterin + molybdate = Mo-molybdopterin + AMP + H(+)</text>
        <dbReference type="Rhea" id="RHEA:35047"/>
        <dbReference type="ChEBI" id="CHEBI:15378"/>
        <dbReference type="ChEBI" id="CHEBI:36264"/>
        <dbReference type="ChEBI" id="CHEBI:62727"/>
        <dbReference type="ChEBI" id="CHEBI:71302"/>
        <dbReference type="ChEBI" id="CHEBI:456215"/>
        <dbReference type="EC" id="2.10.1.1"/>
    </reaction>
</comment>
<evidence type="ECO:0000256" key="5">
    <source>
        <dbReference type="ARBA" id="ARBA00047317"/>
    </source>
</evidence>
<dbReference type="InterPro" id="IPR038987">
    <property type="entry name" value="MoeA-like"/>
</dbReference>
<keyword evidence="6" id="KW-0500">Molybdenum</keyword>
<keyword evidence="6" id="KW-0808">Transferase</keyword>
<feature type="domain" description="MoaB/Mog" evidence="7">
    <location>
        <begin position="181"/>
        <end position="319"/>
    </location>
</feature>
<proteinExistence type="inferred from homology"/>
<evidence type="ECO:0000313" key="9">
    <source>
        <dbReference type="Proteomes" id="UP000678679"/>
    </source>
</evidence>
<evidence type="ECO:0000256" key="3">
    <source>
        <dbReference type="ARBA" id="ARBA00010763"/>
    </source>
</evidence>
<dbReference type="GO" id="GO:0061599">
    <property type="term" value="F:molybdopterin molybdotransferase activity"/>
    <property type="evidence" value="ECO:0007669"/>
    <property type="project" value="UniProtKB-UniRule"/>
</dbReference>
<dbReference type="Gene3D" id="2.40.340.10">
    <property type="entry name" value="MoeA, C-terminal, domain IV"/>
    <property type="match status" value="1"/>
</dbReference>
<comment type="cofactor">
    <cofactor evidence="6">
        <name>Mg(2+)</name>
        <dbReference type="ChEBI" id="CHEBI:18420"/>
    </cofactor>
</comment>
<dbReference type="KEGG" id="fya:KMW28_07645"/>
<dbReference type="RefSeq" id="WP_169663925.1">
    <property type="nucleotide sequence ID" value="NZ_CP076132.1"/>
</dbReference>
<evidence type="ECO:0000256" key="4">
    <source>
        <dbReference type="ARBA" id="ARBA00023150"/>
    </source>
</evidence>
<comment type="pathway">
    <text evidence="2 6">Cofactor biosynthesis; molybdopterin biosynthesis.</text>
</comment>
<dbReference type="InterPro" id="IPR005110">
    <property type="entry name" value="MoeA_linker/N"/>
</dbReference>
<keyword evidence="4 6" id="KW-0501">Molybdenum cofactor biosynthesis</keyword>
<dbReference type="PANTHER" id="PTHR10192:SF5">
    <property type="entry name" value="GEPHYRIN"/>
    <property type="match status" value="1"/>
</dbReference>
<name>A0AAX1N7C0_9BACT</name>
<comment type="similarity">
    <text evidence="3 6">Belongs to the MoeA family.</text>
</comment>
<dbReference type="CDD" id="cd00887">
    <property type="entry name" value="MoeA"/>
    <property type="match status" value="1"/>
</dbReference>
<dbReference type="EMBL" id="CP076132">
    <property type="protein sequence ID" value="QWG03449.1"/>
    <property type="molecule type" value="Genomic_DNA"/>
</dbReference>
<evidence type="ECO:0000256" key="1">
    <source>
        <dbReference type="ARBA" id="ARBA00002901"/>
    </source>
</evidence>
<protein>
    <recommendedName>
        <fullName evidence="6">Molybdopterin molybdenumtransferase</fullName>
        <ecNumber evidence="6">2.10.1.1</ecNumber>
    </recommendedName>
</protein>
<gene>
    <name evidence="8" type="ORF">KMW28_07645</name>
</gene>
<comment type="function">
    <text evidence="1 6">Catalyzes the insertion of molybdate into adenylated molybdopterin with the concomitant release of AMP.</text>
</comment>
<accession>A0AAX1N7C0</accession>
<dbReference type="SUPFAM" id="SSF63867">
    <property type="entry name" value="MoeA C-terminal domain-like"/>
    <property type="match status" value="1"/>
</dbReference>
<dbReference type="GO" id="GO:0006777">
    <property type="term" value="P:Mo-molybdopterin cofactor biosynthetic process"/>
    <property type="evidence" value="ECO:0007669"/>
    <property type="project" value="UniProtKB-UniRule"/>
</dbReference>
<evidence type="ECO:0000256" key="6">
    <source>
        <dbReference type="RuleBase" id="RU365090"/>
    </source>
</evidence>
<evidence type="ECO:0000256" key="2">
    <source>
        <dbReference type="ARBA" id="ARBA00005046"/>
    </source>
</evidence>
<dbReference type="Gene3D" id="2.170.190.11">
    <property type="entry name" value="Molybdopterin biosynthesis moea protein, domain 3"/>
    <property type="match status" value="1"/>
</dbReference>
<evidence type="ECO:0000259" key="7">
    <source>
        <dbReference type="SMART" id="SM00852"/>
    </source>
</evidence>
<dbReference type="GO" id="GO:0005829">
    <property type="term" value="C:cytosol"/>
    <property type="evidence" value="ECO:0007669"/>
    <property type="project" value="TreeGrafter"/>
</dbReference>
<dbReference type="Pfam" id="PF03453">
    <property type="entry name" value="MoeA_N"/>
    <property type="match status" value="1"/>
</dbReference>
<dbReference type="NCBIfam" id="TIGR00177">
    <property type="entry name" value="molyb_syn"/>
    <property type="match status" value="1"/>
</dbReference>
<dbReference type="Gene3D" id="3.40.980.10">
    <property type="entry name" value="MoaB/Mog-like domain"/>
    <property type="match status" value="1"/>
</dbReference>
<evidence type="ECO:0000313" key="8">
    <source>
        <dbReference type="EMBL" id="QWG03449.1"/>
    </source>
</evidence>
<organism evidence="8 9">
    <name type="scientific">Flammeovirga yaeyamensis</name>
    <dbReference type="NCBI Taxonomy" id="367791"/>
    <lineage>
        <taxon>Bacteria</taxon>
        <taxon>Pseudomonadati</taxon>
        <taxon>Bacteroidota</taxon>
        <taxon>Cytophagia</taxon>
        <taxon>Cytophagales</taxon>
        <taxon>Flammeovirgaceae</taxon>
        <taxon>Flammeovirga</taxon>
    </lineage>
</organism>
<sequence>MQNQLIEPVEVDKIIGEVSLNLKIEEVDLVHSLGRTLAEDIFADRDFPPFHRVAMDGVGIHSSQLGKTDKIFEVEGVQAAGSPQLTLENRENCLEVMTGSVLPLNAEVVIPYEWTEKVEGGVKILDFKNAQMMSNVHQKGSDKAEGEVLIKAGKEISSSEIGILATVGKSKVKVFVRPKIAVIATGDELVGVDDTPNDYQIRMSNCYSLKATLSENGFDSEIFHLTDDKEELLIKIKNIKEQFDVLVFSGGVSKGKFDFLPEVFESLGIKKQFHGVKQRPGKPFWFGKSDKQVVFALPGNPVSTYLCSNRYMIPWLNSQLKKEKYLPSKAILDKDFKFNKPLTFFLQVETFYKEDGLLYANPISGGGSGDLAKLSAANAFIELNAEVNEYKKGQQYTVWFYKK</sequence>
<dbReference type="InterPro" id="IPR005111">
    <property type="entry name" value="MoeA_C_domain_IV"/>
</dbReference>